<dbReference type="AlphaFoldDB" id="A0A1H2Y5P7"/>
<evidence type="ECO:0000256" key="3">
    <source>
        <dbReference type="ARBA" id="ARBA00023002"/>
    </source>
</evidence>
<dbReference type="InterPro" id="IPR036188">
    <property type="entry name" value="FAD/NAD-bd_sf"/>
</dbReference>
<keyword evidence="1" id="KW-0004">4Fe-4S</keyword>
<dbReference type="PANTHER" id="PTHR43498:SF1">
    <property type="entry name" value="COB--COM HETERODISULFIDE REDUCTASE IRON-SULFUR SUBUNIT A"/>
    <property type="match status" value="1"/>
</dbReference>
<name>A0A1H2Y5P7_9RHOB</name>
<evidence type="ECO:0000256" key="2">
    <source>
        <dbReference type="ARBA" id="ARBA00022723"/>
    </source>
</evidence>
<dbReference type="Pfam" id="PF12831">
    <property type="entry name" value="FAD_oxidored"/>
    <property type="match status" value="1"/>
</dbReference>
<reference evidence="7" key="1">
    <citation type="submission" date="2016-10" db="EMBL/GenBank/DDBJ databases">
        <authorList>
            <person name="Varghese N."/>
            <person name="Submissions S."/>
        </authorList>
    </citation>
    <scope>NUCLEOTIDE SEQUENCE [LARGE SCALE GENOMIC DNA]</scope>
    <source>
        <strain evidence="7">DSM 27839</strain>
    </source>
</reference>
<keyword evidence="2" id="KW-0479">Metal-binding</keyword>
<dbReference type="Gene3D" id="3.50.50.60">
    <property type="entry name" value="FAD/NAD(P)-binding domain"/>
    <property type="match status" value="1"/>
</dbReference>
<evidence type="ECO:0000256" key="4">
    <source>
        <dbReference type="ARBA" id="ARBA00023004"/>
    </source>
</evidence>
<evidence type="ECO:0000313" key="6">
    <source>
        <dbReference type="EMBL" id="SDX00446.1"/>
    </source>
</evidence>
<dbReference type="Proteomes" id="UP000183400">
    <property type="component" value="Unassembled WGS sequence"/>
</dbReference>
<dbReference type="GO" id="GO:0051539">
    <property type="term" value="F:4 iron, 4 sulfur cluster binding"/>
    <property type="evidence" value="ECO:0007669"/>
    <property type="project" value="UniProtKB-KW"/>
</dbReference>
<evidence type="ECO:0000256" key="5">
    <source>
        <dbReference type="ARBA" id="ARBA00023014"/>
    </source>
</evidence>
<keyword evidence="4" id="KW-0408">Iron</keyword>
<evidence type="ECO:0000256" key="1">
    <source>
        <dbReference type="ARBA" id="ARBA00022485"/>
    </source>
</evidence>
<dbReference type="PANTHER" id="PTHR43498">
    <property type="entry name" value="FERREDOXIN:COB-COM HETERODISULFIDE REDUCTASE SUBUNIT A"/>
    <property type="match status" value="1"/>
</dbReference>
<keyword evidence="5" id="KW-0411">Iron-sulfur</keyword>
<dbReference type="SUPFAM" id="SSF51905">
    <property type="entry name" value="FAD/NAD(P)-binding domain"/>
    <property type="match status" value="1"/>
</dbReference>
<gene>
    <name evidence="6" type="ORF">SAMN05444358_102171</name>
</gene>
<keyword evidence="7" id="KW-1185">Reference proteome</keyword>
<dbReference type="STRING" id="985054.SAMN05444358_102171"/>
<sequence length="444" mass="47661">MNGRFEDTDVLVVGGGSAGFGAAVAAGRQGLRVTLLEATNKVGGVMAFCPGMPWGGAYPADQIIGGMIEELTNRLQSLDLPAAEKRPCSLENFGPEIIYDHDIATLTMFEMLEEAGVGVRLNTIAFEPRMMGPEIQDVRCCDQNGMITIKPRVVIDCSGDGGISAKAGVPYSLGDSGGNMMAVTMSFHMIGVDWDAAFAQQDPYFQCYATKGIAEGRLHPDIAKLYLMKAFHKGSVFCNSVHIRDVDGTNPDAISRANLEGRRRCHQLARFLRSDVPGFENAYMAQLSPSAGVRETRKLEGVYRIKGADLVRGTKFADGIVSCDNPVDDVMRMDAEMTHDAALKAGDYYTIPFRALIPEHIPNLMFAGRILSADPVAFASARGMPQCMAMGQATGTAAALALRDGCAVQAVDVEELIASLKEQGVNRLGGTPQPKEVTVSALRR</sequence>
<dbReference type="GO" id="GO:0016491">
    <property type="term" value="F:oxidoreductase activity"/>
    <property type="evidence" value="ECO:0007669"/>
    <property type="project" value="UniProtKB-KW"/>
</dbReference>
<dbReference type="InterPro" id="IPR039650">
    <property type="entry name" value="HdrA-like"/>
</dbReference>
<dbReference type="GO" id="GO:0046872">
    <property type="term" value="F:metal ion binding"/>
    <property type="evidence" value="ECO:0007669"/>
    <property type="project" value="UniProtKB-KW"/>
</dbReference>
<protein>
    <submittedName>
        <fullName evidence="6">FAD dependent oxidoreductase</fullName>
    </submittedName>
</protein>
<keyword evidence="3" id="KW-0560">Oxidoreductase</keyword>
<organism evidence="6 7">
    <name type="scientific">Ruegeria halocynthiae</name>
    <dbReference type="NCBI Taxonomy" id="985054"/>
    <lineage>
        <taxon>Bacteria</taxon>
        <taxon>Pseudomonadati</taxon>
        <taxon>Pseudomonadota</taxon>
        <taxon>Alphaproteobacteria</taxon>
        <taxon>Rhodobacterales</taxon>
        <taxon>Roseobacteraceae</taxon>
        <taxon>Ruegeria</taxon>
    </lineage>
</organism>
<evidence type="ECO:0000313" key="7">
    <source>
        <dbReference type="Proteomes" id="UP000183400"/>
    </source>
</evidence>
<proteinExistence type="predicted"/>
<dbReference type="RefSeq" id="WP_074736696.1">
    <property type="nucleotide sequence ID" value="NZ_FNNP01000002.1"/>
</dbReference>
<accession>A0A1H2Y5P7</accession>
<dbReference type="EMBL" id="FNNP01000002">
    <property type="protein sequence ID" value="SDX00446.1"/>
    <property type="molecule type" value="Genomic_DNA"/>
</dbReference>
<dbReference type="OrthoDB" id="9777740at2"/>